<organism evidence="2 3">
    <name type="scientific">Durusdinium trenchii</name>
    <dbReference type="NCBI Taxonomy" id="1381693"/>
    <lineage>
        <taxon>Eukaryota</taxon>
        <taxon>Sar</taxon>
        <taxon>Alveolata</taxon>
        <taxon>Dinophyceae</taxon>
        <taxon>Suessiales</taxon>
        <taxon>Symbiodiniaceae</taxon>
        <taxon>Durusdinium</taxon>
    </lineage>
</organism>
<name>A0ABP0KWS4_9DINO</name>
<dbReference type="EMBL" id="CAXAMM010013313">
    <property type="protein sequence ID" value="CAK9030977.1"/>
    <property type="molecule type" value="Genomic_DNA"/>
</dbReference>
<reference evidence="2 3" key="1">
    <citation type="submission" date="2024-02" db="EMBL/GenBank/DDBJ databases">
        <authorList>
            <person name="Chen Y."/>
            <person name="Shah S."/>
            <person name="Dougan E. K."/>
            <person name="Thang M."/>
            <person name="Chan C."/>
        </authorList>
    </citation>
    <scope>NUCLEOTIDE SEQUENCE [LARGE SCALE GENOMIC DNA]</scope>
</reference>
<accession>A0ABP0KWS4</accession>
<evidence type="ECO:0000256" key="1">
    <source>
        <dbReference type="SAM" id="MobiDB-lite"/>
    </source>
</evidence>
<dbReference type="Proteomes" id="UP001642464">
    <property type="component" value="Unassembled WGS sequence"/>
</dbReference>
<feature type="non-terminal residue" evidence="2">
    <location>
        <position position="269"/>
    </location>
</feature>
<evidence type="ECO:0000313" key="2">
    <source>
        <dbReference type="EMBL" id="CAK9030977.1"/>
    </source>
</evidence>
<keyword evidence="3" id="KW-1185">Reference proteome</keyword>
<gene>
    <name evidence="2" type="ORF">SCF082_LOCUS19427</name>
</gene>
<feature type="region of interest" description="Disordered" evidence="1">
    <location>
        <begin position="110"/>
        <end position="136"/>
    </location>
</feature>
<evidence type="ECO:0000313" key="3">
    <source>
        <dbReference type="Proteomes" id="UP001642464"/>
    </source>
</evidence>
<comment type="caution">
    <text evidence="2">The sequence shown here is derived from an EMBL/GenBank/DDBJ whole genome shotgun (WGS) entry which is preliminary data.</text>
</comment>
<protein>
    <submittedName>
        <fullName evidence="2">E3 ubiquitin-protein ligase NEDD4-like</fullName>
    </submittedName>
</protein>
<proteinExistence type="predicted"/>
<feature type="compositionally biased region" description="Low complexity" evidence="1">
    <location>
        <begin position="110"/>
        <end position="134"/>
    </location>
</feature>
<sequence>MDAALEAALHQASQQDALDAETCADTFTALRRACAHAAPAQLAAWEKKADVLNFLASFYEQKRLYHRQVMSLLEILLQQPDWAVAAEPLRPNWPEEMAKAAAAMAEAVQGAAESGAAEEPNTAQAAATQGGYQASEVPVAPQRSMADTLAMLDDALKKLADAKYSFSVLTGTGLEEDDLVKAFELFRRAVCRVTQDVRIETTILEEISPKESILQFLLEVMEQKPRQQKRIESLMLVLMKLDRWRRVAEEEPLRGATARFREPEKDEKQ</sequence>